<feature type="domain" description="AB hydrolase-1" evidence="2">
    <location>
        <begin position="24"/>
        <end position="219"/>
    </location>
</feature>
<dbReference type="GO" id="GO:0016787">
    <property type="term" value="F:hydrolase activity"/>
    <property type="evidence" value="ECO:0007669"/>
    <property type="project" value="UniProtKB-KW"/>
</dbReference>
<dbReference type="PANTHER" id="PTHR43798">
    <property type="entry name" value="MONOACYLGLYCEROL LIPASE"/>
    <property type="match status" value="1"/>
</dbReference>
<dbReference type="OrthoDB" id="9773293at2"/>
<dbReference type="InterPro" id="IPR000073">
    <property type="entry name" value="AB_hydrolase_1"/>
</dbReference>
<dbReference type="SUPFAM" id="SSF53474">
    <property type="entry name" value="alpha/beta-Hydrolases"/>
    <property type="match status" value="1"/>
</dbReference>
<comment type="caution">
    <text evidence="3">The sequence shown here is derived from an EMBL/GenBank/DDBJ whole genome shotgun (WGS) entry which is preliminary data.</text>
</comment>
<dbReference type="Pfam" id="PF00561">
    <property type="entry name" value="Abhydrolase_1"/>
    <property type="match status" value="1"/>
</dbReference>
<dbReference type="Gene3D" id="3.40.50.1820">
    <property type="entry name" value="alpha/beta hydrolase"/>
    <property type="match status" value="1"/>
</dbReference>
<dbReference type="EMBL" id="RKRF01000008">
    <property type="protein sequence ID" value="RPF54257.1"/>
    <property type="molecule type" value="Genomic_DNA"/>
</dbReference>
<dbReference type="RefSeq" id="WP_124221101.1">
    <property type="nucleotide sequence ID" value="NZ_RKRF01000008.1"/>
</dbReference>
<dbReference type="GO" id="GO:0016020">
    <property type="term" value="C:membrane"/>
    <property type="evidence" value="ECO:0007669"/>
    <property type="project" value="TreeGrafter"/>
</dbReference>
<accession>A0A3N5BA49</accession>
<sequence length="272" mass="31133">MLQRIELQDGRTLTINDPNNDKQPVVSVHGLTGNHMQLKYFQDYFKDDRFITYDLSGRGQSDFNSQTSISHHANDLLELLDILSLNDVILVGYSIGAYICAEAAAKSDKVGKLVLLDGAGYADDDQQVMISNSLLRLSKSYNSQEDYINETKISFEKAGIEWTEHHRKFAEYESNKTSNGWESKMDVKLLKQDYDTFFYFQHSKILSEINVPTLLIIAKGNMGQRPLFLEESFNVVEDNITNLQVEETSANHLTLVFNQQPEVFKQIEKFIK</sequence>
<protein>
    <submittedName>
        <fullName evidence="3">Pimeloyl-ACP methyl ester carboxylesterase</fullName>
    </submittedName>
</protein>
<evidence type="ECO:0000259" key="2">
    <source>
        <dbReference type="Pfam" id="PF00561"/>
    </source>
</evidence>
<evidence type="ECO:0000313" key="4">
    <source>
        <dbReference type="Proteomes" id="UP000276443"/>
    </source>
</evidence>
<dbReference type="PANTHER" id="PTHR43798:SF31">
    <property type="entry name" value="AB HYDROLASE SUPERFAMILY PROTEIN YCLE"/>
    <property type="match status" value="1"/>
</dbReference>
<keyword evidence="1" id="KW-0378">Hydrolase</keyword>
<gene>
    <name evidence="3" type="ORF">EDC24_1452</name>
</gene>
<dbReference type="InterPro" id="IPR050266">
    <property type="entry name" value="AB_hydrolase_sf"/>
</dbReference>
<evidence type="ECO:0000256" key="1">
    <source>
        <dbReference type="ARBA" id="ARBA00022801"/>
    </source>
</evidence>
<dbReference type="Proteomes" id="UP000276443">
    <property type="component" value="Unassembled WGS sequence"/>
</dbReference>
<dbReference type="AlphaFoldDB" id="A0A3N5BA49"/>
<dbReference type="InterPro" id="IPR029058">
    <property type="entry name" value="AB_hydrolase_fold"/>
</dbReference>
<proteinExistence type="predicted"/>
<keyword evidence="4" id="KW-1185">Reference proteome</keyword>
<evidence type="ECO:0000313" key="3">
    <source>
        <dbReference type="EMBL" id="RPF54257.1"/>
    </source>
</evidence>
<name>A0A3N5BA49_9BACI</name>
<reference evidence="3 4" key="1">
    <citation type="submission" date="2018-11" db="EMBL/GenBank/DDBJ databases">
        <title>Genomic Encyclopedia of Type Strains, Phase IV (KMG-IV): sequencing the most valuable type-strain genomes for metagenomic binning, comparative biology and taxonomic classification.</title>
        <authorList>
            <person name="Goeker M."/>
        </authorList>
    </citation>
    <scope>NUCLEOTIDE SEQUENCE [LARGE SCALE GENOMIC DNA]</scope>
    <source>
        <strain evidence="3 4">DSM 18090</strain>
    </source>
</reference>
<organism evidence="3 4">
    <name type="scientific">Aquisalibacillus elongatus</name>
    <dbReference type="NCBI Taxonomy" id="485577"/>
    <lineage>
        <taxon>Bacteria</taxon>
        <taxon>Bacillati</taxon>
        <taxon>Bacillota</taxon>
        <taxon>Bacilli</taxon>
        <taxon>Bacillales</taxon>
        <taxon>Bacillaceae</taxon>
        <taxon>Aquisalibacillus</taxon>
    </lineage>
</organism>